<accession>A0A026WJZ2</accession>
<keyword evidence="2" id="KW-1185">Reference proteome</keyword>
<sequence length="70" mass="8023">MVTYGVHVFFLFLPFSMKQHRHVSLVCIIPRPKYELSCSVLSITLAASDIFGISITGFPTRYEEDRKDTL</sequence>
<name>A0A026WJZ2_OOCBI</name>
<organism evidence="1 2">
    <name type="scientific">Ooceraea biroi</name>
    <name type="common">Clonal raider ant</name>
    <name type="synonym">Cerapachys biroi</name>
    <dbReference type="NCBI Taxonomy" id="2015173"/>
    <lineage>
        <taxon>Eukaryota</taxon>
        <taxon>Metazoa</taxon>
        <taxon>Ecdysozoa</taxon>
        <taxon>Arthropoda</taxon>
        <taxon>Hexapoda</taxon>
        <taxon>Insecta</taxon>
        <taxon>Pterygota</taxon>
        <taxon>Neoptera</taxon>
        <taxon>Endopterygota</taxon>
        <taxon>Hymenoptera</taxon>
        <taxon>Apocrita</taxon>
        <taxon>Aculeata</taxon>
        <taxon>Formicoidea</taxon>
        <taxon>Formicidae</taxon>
        <taxon>Dorylinae</taxon>
        <taxon>Ooceraea</taxon>
    </lineage>
</organism>
<reference evidence="1 2" key="1">
    <citation type="journal article" date="2014" name="Curr. Biol.">
        <title>The genome of the clonal raider ant Cerapachys biroi.</title>
        <authorList>
            <person name="Oxley P.R."/>
            <person name="Ji L."/>
            <person name="Fetter-Pruneda I."/>
            <person name="McKenzie S.K."/>
            <person name="Li C."/>
            <person name="Hu H."/>
            <person name="Zhang G."/>
            <person name="Kronauer D.J."/>
        </authorList>
    </citation>
    <scope>NUCLEOTIDE SEQUENCE [LARGE SCALE GENOMIC DNA]</scope>
</reference>
<gene>
    <name evidence="1" type="ORF">X777_03661</name>
</gene>
<dbReference type="EMBL" id="KK107182">
    <property type="protein sequence ID" value="EZA55976.1"/>
    <property type="molecule type" value="Genomic_DNA"/>
</dbReference>
<dbReference type="AlphaFoldDB" id="A0A026WJZ2"/>
<proteinExistence type="predicted"/>
<evidence type="ECO:0000313" key="1">
    <source>
        <dbReference type="EMBL" id="EZA55976.1"/>
    </source>
</evidence>
<dbReference type="Proteomes" id="UP000053097">
    <property type="component" value="Unassembled WGS sequence"/>
</dbReference>
<protein>
    <submittedName>
        <fullName evidence="1">Uncharacterized protein</fullName>
    </submittedName>
</protein>
<evidence type="ECO:0000313" key="2">
    <source>
        <dbReference type="Proteomes" id="UP000053097"/>
    </source>
</evidence>